<keyword evidence="1" id="KW-0812">Transmembrane</keyword>
<dbReference type="Proteomes" id="UP000184073">
    <property type="component" value="Unassembled WGS sequence"/>
</dbReference>
<keyword evidence="3" id="KW-1185">Reference proteome</keyword>
<sequence>MHCDITQRAASASRSTLGRIRNIFENPLPFSYLYMLLNIAQFVFGHILLTLVDSLPCCYSWTLTSSFEPRYRRGPWGNELNTQYRAPGHGGKNARSDMKPIMNANVGGLEPLGDSNWTCQTDACKHPNQTTWDSKSFNN</sequence>
<dbReference type="EMBL" id="KV878127">
    <property type="protein sequence ID" value="OJJ00585.1"/>
    <property type="molecule type" value="Genomic_DNA"/>
</dbReference>
<organism evidence="2 3">
    <name type="scientific">Aspergillus versicolor CBS 583.65</name>
    <dbReference type="NCBI Taxonomy" id="1036611"/>
    <lineage>
        <taxon>Eukaryota</taxon>
        <taxon>Fungi</taxon>
        <taxon>Dikarya</taxon>
        <taxon>Ascomycota</taxon>
        <taxon>Pezizomycotina</taxon>
        <taxon>Eurotiomycetes</taxon>
        <taxon>Eurotiomycetidae</taxon>
        <taxon>Eurotiales</taxon>
        <taxon>Aspergillaceae</taxon>
        <taxon>Aspergillus</taxon>
        <taxon>Aspergillus subgen. Nidulantes</taxon>
    </lineage>
</organism>
<dbReference type="VEuPathDB" id="FungiDB:ASPVEDRAFT_580111"/>
<dbReference type="RefSeq" id="XP_040666347.1">
    <property type="nucleotide sequence ID" value="XM_040815401.1"/>
</dbReference>
<evidence type="ECO:0000313" key="2">
    <source>
        <dbReference type="EMBL" id="OJJ00585.1"/>
    </source>
</evidence>
<gene>
    <name evidence="2" type="ORF">ASPVEDRAFT_580111</name>
</gene>
<name>A0A1L9PGL2_ASPVE</name>
<protein>
    <submittedName>
        <fullName evidence="2">Uncharacterized protein</fullName>
    </submittedName>
</protein>
<keyword evidence="1" id="KW-0472">Membrane</keyword>
<proteinExistence type="predicted"/>
<evidence type="ECO:0000313" key="3">
    <source>
        <dbReference type="Proteomes" id="UP000184073"/>
    </source>
</evidence>
<feature type="transmembrane region" description="Helical" evidence="1">
    <location>
        <begin position="32"/>
        <end position="52"/>
    </location>
</feature>
<evidence type="ECO:0000256" key="1">
    <source>
        <dbReference type="SAM" id="Phobius"/>
    </source>
</evidence>
<dbReference type="AlphaFoldDB" id="A0A1L9PGL2"/>
<keyword evidence="1" id="KW-1133">Transmembrane helix</keyword>
<reference evidence="3" key="1">
    <citation type="journal article" date="2017" name="Genome Biol.">
        <title>Comparative genomics reveals high biological diversity and specific adaptations in the industrially and medically important fungal genus Aspergillus.</title>
        <authorList>
            <person name="de Vries R.P."/>
            <person name="Riley R."/>
            <person name="Wiebenga A."/>
            <person name="Aguilar-Osorio G."/>
            <person name="Amillis S."/>
            <person name="Uchima C.A."/>
            <person name="Anderluh G."/>
            <person name="Asadollahi M."/>
            <person name="Askin M."/>
            <person name="Barry K."/>
            <person name="Battaglia E."/>
            <person name="Bayram O."/>
            <person name="Benocci T."/>
            <person name="Braus-Stromeyer S.A."/>
            <person name="Caldana C."/>
            <person name="Canovas D."/>
            <person name="Cerqueira G.C."/>
            <person name="Chen F."/>
            <person name="Chen W."/>
            <person name="Choi C."/>
            <person name="Clum A."/>
            <person name="Dos Santos R.A."/>
            <person name="Damasio A.R."/>
            <person name="Diallinas G."/>
            <person name="Emri T."/>
            <person name="Fekete E."/>
            <person name="Flipphi M."/>
            <person name="Freyberg S."/>
            <person name="Gallo A."/>
            <person name="Gournas C."/>
            <person name="Habgood R."/>
            <person name="Hainaut M."/>
            <person name="Harispe M.L."/>
            <person name="Henrissat B."/>
            <person name="Hilden K.S."/>
            <person name="Hope R."/>
            <person name="Hossain A."/>
            <person name="Karabika E."/>
            <person name="Karaffa L."/>
            <person name="Karanyi Z."/>
            <person name="Krasevec N."/>
            <person name="Kuo A."/>
            <person name="Kusch H."/>
            <person name="LaButti K."/>
            <person name="Lagendijk E.L."/>
            <person name="Lapidus A."/>
            <person name="Levasseur A."/>
            <person name="Lindquist E."/>
            <person name="Lipzen A."/>
            <person name="Logrieco A.F."/>
            <person name="MacCabe A."/>
            <person name="Maekelae M.R."/>
            <person name="Malavazi I."/>
            <person name="Melin P."/>
            <person name="Meyer V."/>
            <person name="Mielnichuk N."/>
            <person name="Miskei M."/>
            <person name="Molnar A.P."/>
            <person name="Mule G."/>
            <person name="Ngan C.Y."/>
            <person name="Orejas M."/>
            <person name="Orosz E."/>
            <person name="Ouedraogo J.P."/>
            <person name="Overkamp K.M."/>
            <person name="Park H.-S."/>
            <person name="Perrone G."/>
            <person name="Piumi F."/>
            <person name="Punt P.J."/>
            <person name="Ram A.F."/>
            <person name="Ramon A."/>
            <person name="Rauscher S."/>
            <person name="Record E."/>
            <person name="Riano-Pachon D.M."/>
            <person name="Robert V."/>
            <person name="Roehrig J."/>
            <person name="Ruller R."/>
            <person name="Salamov A."/>
            <person name="Salih N.S."/>
            <person name="Samson R.A."/>
            <person name="Sandor E."/>
            <person name="Sanguinetti M."/>
            <person name="Schuetze T."/>
            <person name="Sepcic K."/>
            <person name="Shelest E."/>
            <person name="Sherlock G."/>
            <person name="Sophianopoulou V."/>
            <person name="Squina F.M."/>
            <person name="Sun H."/>
            <person name="Susca A."/>
            <person name="Todd R.B."/>
            <person name="Tsang A."/>
            <person name="Unkles S.E."/>
            <person name="van de Wiele N."/>
            <person name="van Rossen-Uffink D."/>
            <person name="Oliveira J.V."/>
            <person name="Vesth T.C."/>
            <person name="Visser J."/>
            <person name="Yu J.-H."/>
            <person name="Zhou M."/>
            <person name="Andersen M.R."/>
            <person name="Archer D.B."/>
            <person name="Baker S.E."/>
            <person name="Benoit I."/>
            <person name="Brakhage A.A."/>
            <person name="Braus G.H."/>
            <person name="Fischer R."/>
            <person name="Frisvad J.C."/>
            <person name="Goldman G.H."/>
            <person name="Houbraken J."/>
            <person name="Oakley B."/>
            <person name="Pocsi I."/>
            <person name="Scazzocchio C."/>
            <person name="Seiboth B."/>
            <person name="vanKuyk P.A."/>
            <person name="Wortman J."/>
            <person name="Dyer P.S."/>
            <person name="Grigoriev I.V."/>
        </authorList>
    </citation>
    <scope>NUCLEOTIDE SEQUENCE [LARGE SCALE GENOMIC DNA]</scope>
    <source>
        <strain evidence="3">CBS 583.65</strain>
    </source>
</reference>
<dbReference type="GeneID" id="63730912"/>
<accession>A0A1L9PGL2</accession>